<dbReference type="Pfam" id="PF05567">
    <property type="entry name" value="T4P_PilY1"/>
    <property type="match status" value="1"/>
</dbReference>
<dbReference type="Gene3D" id="2.60.120.200">
    <property type="match status" value="1"/>
</dbReference>
<evidence type="ECO:0000256" key="2">
    <source>
        <dbReference type="ARBA" id="ARBA00022837"/>
    </source>
</evidence>
<dbReference type="SUPFAM" id="SSF49899">
    <property type="entry name" value="Concanavalin A-like lectins/glucanases"/>
    <property type="match status" value="1"/>
</dbReference>
<dbReference type="InterPro" id="IPR008707">
    <property type="entry name" value="B-propeller_PilY1"/>
</dbReference>
<dbReference type="InterPro" id="IPR013320">
    <property type="entry name" value="ConA-like_dom_sf"/>
</dbReference>
<dbReference type="RefSeq" id="WP_037031652.1">
    <property type="nucleotide sequence ID" value="NZ_CATVZT010000004.1"/>
</dbReference>
<accession>A0ABC8QC04</accession>
<reference evidence="5 6" key="1">
    <citation type="submission" date="2023-07" db="EMBL/GenBank/DDBJ databases">
        <authorList>
            <person name="Peeters C."/>
        </authorList>
    </citation>
    <scope>NUCLEOTIDE SEQUENCE [LARGE SCALE GENOMIC DNA]</scope>
    <source>
        <strain evidence="5 6">LMG 18096</strain>
    </source>
</reference>
<protein>
    <recommendedName>
        <fullName evidence="4">PilY1 beta-propeller domain-containing protein</fullName>
    </recommendedName>
</protein>
<proteinExistence type="predicted"/>
<evidence type="ECO:0000313" key="6">
    <source>
        <dbReference type="Proteomes" id="UP001189663"/>
    </source>
</evidence>
<feature type="signal peptide" evidence="3">
    <location>
        <begin position="1"/>
        <end position="22"/>
    </location>
</feature>
<dbReference type="EMBL" id="CATZAT010000003">
    <property type="protein sequence ID" value="CAJ0787250.1"/>
    <property type="molecule type" value="Genomic_DNA"/>
</dbReference>
<dbReference type="AlphaFoldDB" id="A0ABC8QC04"/>
<evidence type="ECO:0000259" key="4">
    <source>
        <dbReference type="Pfam" id="PF05567"/>
    </source>
</evidence>
<keyword evidence="3" id="KW-0732">Signal</keyword>
<evidence type="ECO:0000256" key="1">
    <source>
        <dbReference type="ARBA" id="ARBA00022723"/>
    </source>
</evidence>
<name>A0ABC8QC04_9RALS</name>
<keyword evidence="6" id="KW-1185">Reference proteome</keyword>
<evidence type="ECO:0000313" key="5">
    <source>
        <dbReference type="EMBL" id="CAJ0787250.1"/>
    </source>
</evidence>
<dbReference type="Proteomes" id="UP001189663">
    <property type="component" value="Unassembled WGS sequence"/>
</dbReference>
<gene>
    <name evidence="5" type="ORF">LMG18096_01937</name>
</gene>
<keyword evidence="2" id="KW-0106">Calcium</keyword>
<sequence length="1141" mass="116858">MKTIQRVGLLATAALLPGVARAQLVISDTLTGASSSYKWQALNGACLTAGNGTGTIPACSGLSYYSGKTLVGGVTGTLPDAVGSGALRLTNGDTTTGSNGNNQTGAVVSNFTFPTNQGIQVTFTTVTYGGNAYKNAAGQASGADGISFFLADGKYPATVGALGGSLGYSCSNGNPTYDGVQGGYIGLGIDEFGNFSNAGDNTSSGASGGAIPGRISLRGAGNTNWANLSTNYAKYYPSALSTTQMNAVQSTCAAGYLYNFSGKGQKDANGYYIYDGNQTTEQIPYNYNYLGGDTLSSTVKLYSQEAAGKNSAGGSNAVRGNATPITYALSITQDGLLSLSYSVNGGTAQPVITNQSITASNGPLPSSFRFGFSAGTGGGSNVHEITCFKAAPVGQANSSAGTNVQQSARVEAGTQVYLAYYHPTNWWGELTAQNLVMDPTTGIVSIATNANWNASCTLTGGACPAISSTSTLTAQAPSARNILTWNGTTGIPFQWSSLTSAQKNALDSGSASGTSSPRQLYLRGDRTNEVANGGSFRSRTGVMGDIMNSSPTWVGAPSAPYNGPWVDSLYGTAVPPETSGSYALFKTNNAQRANVVYVGANDGMLHGFRAGGYDATGKFTTATTPNDGQEVLAYMPAAALNTIYNTSSKLDFSSPSYAHNLYVDATPGTGELYYNNAWHTWLVGGLGGGGNAGGAIADNTSVGTGAIYALDITNPANFSESNAGSLVLGEWTPSTLTCTNVTSCGAFLGNTYGTPVIRRLHNGNWAVLFGNGLNSANGSAGLYIMLVASNGTTSFYYLDTKYGPSKDPLKANNKNGIAYVTPADLDGDHITDYVYAGDAFGNVWRFDLTSQNPASWSVSSAPMFSTPAGQPITSKVAVAAIPGSGTGAPRVLVSFGTGQSFPVTQTSAAAYSSNTAQSLYGVWDWNMSAWNNIAPAAAVYATLTGPQTVTASTLQTQSITNTSASSGTTPSYRTVSNNKVCWMGSTACGTSGTANTQFGWKLALPSTTTGSGSSAVTNYEQVVYNPTLAYGMFIVNTTVPGTQQVLSCSSTPASGYTMAISVASGGAGTASFFGDNNNNFPTLNGGIVSGIGLSGTGTPSIVTANKLPYLVQQTVSGTGTVNQINPSAAGVGSRMTWTKLR</sequence>
<feature type="chain" id="PRO_5044803303" description="PilY1 beta-propeller domain-containing protein" evidence="3">
    <location>
        <begin position="23"/>
        <end position="1141"/>
    </location>
</feature>
<evidence type="ECO:0000256" key="3">
    <source>
        <dbReference type="SAM" id="SignalP"/>
    </source>
</evidence>
<comment type="caution">
    <text evidence="5">The sequence shown here is derived from an EMBL/GenBank/DDBJ whole genome shotgun (WGS) entry which is preliminary data.</text>
</comment>
<dbReference type="GO" id="GO:0046872">
    <property type="term" value="F:metal ion binding"/>
    <property type="evidence" value="ECO:0007669"/>
    <property type="project" value="UniProtKB-KW"/>
</dbReference>
<feature type="domain" description="PilY1 beta-propeller" evidence="4">
    <location>
        <begin position="543"/>
        <end position="926"/>
    </location>
</feature>
<keyword evidence="1" id="KW-0479">Metal-binding</keyword>
<organism evidence="5 6">
    <name type="scientific">Ralstonia holmesii</name>
    <dbReference type="NCBI Taxonomy" id="3058602"/>
    <lineage>
        <taxon>Bacteria</taxon>
        <taxon>Pseudomonadati</taxon>
        <taxon>Pseudomonadota</taxon>
        <taxon>Betaproteobacteria</taxon>
        <taxon>Burkholderiales</taxon>
        <taxon>Burkholderiaceae</taxon>
        <taxon>Ralstonia</taxon>
    </lineage>
</organism>